<dbReference type="AlphaFoldDB" id="A0A7S0WN83"/>
<protein>
    <submittedName>
        <fullName evidence="2">Uncharacterized protein</fullName>
    </submittedName>
</protein>
<reference evidence="2" key="1">
    <citation type="submission" date="2021-01" db="EMBL/GenBank/DDBJ databases">
        <authorList>
            <person name="Corre E."/>
            <person name="Pelletier E."/>
            <person name="Niang G."/>
            <person name="Scheremetjew M."/>
            <person name="Finn R."/>
            <person name="Kale V."/>
            <person name="Holt S."/>
            <person name="Cochrane G."/>
            <person name="Meng A."/>
            <person name="Brown T."/>
            <person name="Cohen L."/>
        </authorList>
    </citation>
    <scope>NUCLEOTIDE SEQUENCE</scope>
    <source>
        <strain evidence="2">CCMP722</strain>
    </source>
</reference>
<dbReference type="PANTHER" id="PTHR37201:SF1">
    <property type="entry name" value="WD REPEAT PROTEIN"/>
    <property type="match status" value="1"/>
</dbReference>
<evidence type="ECO:0000256" key="1">
    <source>
        <dbReference type="SAM" id="MobiDB-lite"/>
    </source>
</evidence>
<evidence type="ECO:0000313" key="2">
    <source>
        <dbReference type="EMBL" id="CAD8674549.1"/>
    </source>
</evidence>
<gene>
    <name evidence="2" type="ORF">POBO1169_LOCUS12298</name>
</gene>
<organism evidence="2">
    <name type="scientific">Pyramimonas obovata</name>
    <dbReference type="NCBI Taxonomy" id="1411642"/>
    <lineage>
        <taxon>Eukaryota</taxon>
        <taxon>Viridiplantae</taxon>
        <taxon>Chlorophyta</taxon>
        <taxon>Pyramimonadophyceae</taxon>
        <taxon>Pyramimonadales</taxon>
        <taxon>Pyramimonadaceae</taxon>
        <taxon>Pyramimonas</taxon>
        <taxon>Pyramimonas incertae sedis</taxon>
    </lineage>
</organism>
<accession>A0A7S0WN83</accession>
<proteinExistence type="predicted"/>
<feature type="region of interest" description="Disordered" evidence="1">
    <location>
        <begin position="1"/>
        <end position="23"/>
    </location>
</feature>
<dbReference type="EMBL" id="HBFA01024163">
    <property type="protein sequence ID" value="CAD8674549.1"/>
    <property type="molecule type" value="Transcribed_RNA"/>
</dbReference>
<dbReference type="PANTHER" id="PTHR37201">
    <property type="entry name" value="WD REPEAT PROTEIN"/>
    <property type="match status" value="1"/>
</dbReference>
<sequence>MRMSMFRLPSQHPALKPPSTVQVGTPAKHPWRCFAVQPSNYGPESRGCARLHTRASRAVTRDHRHRSSRAGSGVANRLSRWRCAMGDREPSEEEAKLRAEEQAKRVSLLISEWDLLKFYDGSNNIAAFIWREMAEIPREHMHILLKYLNSDCIYKLWAIGNLRYKLKSKEFDAITNFGFDPMGELRGKALGYPREVIFDGRAAGLPFSVLNRFSKVFVTVPDTGEVFGRTLLGKGSLVDGLVPLYFKVGGGEVVPPFDEPADLCLKFGGLEVIPPEVPVSDEDNSIILPPSALSEEAGADPSVAWPAPTAPVYPFSGNIDYLRMVGPGVFVGTGRRDGAGLPPKQFITFVMIQRWPSLA</sequence>
<name>A0A7S0WN83_9CHLO</name>